<evidence type="ECO:0008006" key="6">
    <source>
        <dbReference type="Google" id="ProtNLM"/>
    </source>
</evidence>
<name>A0A3D8Q9T3_9HELO</name>
<dbReference type="InterPro" id="IPR027417">
    <property type="entry name" value="P-loop_NTPase"/>
</dbReference>
<feature type="domain" description="NB-ARC" evidence="2">
    <location>
        <begin position="193"/>
        <end position="334"/>
    </location>
</feature>
<dbReference type="Gene3D" id="3.40.50.300">
    <property type="entry name" value="P-loop containing nucleotide triphosphate hydrolases"/>
    <property type="match status" value="1"/>
</dbReference>
<gene>
    <name evidence="4" type="ORF">BP6252_13062</name>
</gene>
<reference evidence="4 5" key="1">
    <citation type="journal article" date="2018" name="IMA Fungus">
        <title>IMA Genome-F 9: Draft genome sequence of Annulohypoxylon stygium, Aspergillus mulundensis, Berkeleyomyces basicola (syn. Thielaviopsis basicola), Ceratocystis smalleyi, two Cercospora beticola strains, Coleophoma cylindrospora, Fusarium fracticaudum, Phialophora cf. hyalina, and Morchella septimelata.</title>
        <authorList>
            <person name="Wingfield B.D."/>
            <person name="Bills G.F."/>
            <person name="Dong Y."/>
            <person name="Huang W."/>
            <person name="Nel W.J."/>
            <person name="Swalarsk-Parry B.S."/>
            <person name="Vaghefi N."/>
            <person name="Wilken P.M."/>
            <person name="An Z."/>
            <person name="de Beer Z.W."/>
            <person name="De Vos L."/>
            <person name="Chen L."/>
            <person name="Duong T.A."/>
            <person name="Gao Y."/>
            <person name="Hammerbacher A."/>
            <person name="Kikkert J.R."/>
            <person name="Li Y."/>
            <person name="Li H."/>
            <person name="Li K."/>
            <person name="Li Q."/>
            <person name="Liu X."/>
            <person name="Ma X."/>
            <person name="Naidoo K."/>
            <person name="Pethybridge S.J."/>
            <person name="Sun J."/>
            <person name="Steenkamp E.T."/>
            <person name="van der Nest M.A."/>
            <person name="van Wyk S."/>
            <person name="Wingfield M.J."/>
            <person name="Xiong C."/>
            <person name="Yue Q."/>
            <person name="Zhang X."/>
        </authorList>
    </citation>
    <scope>NUCLEOTIDE SEQUENCE [LARGE SCALE GENOMIC DNA]</scope>
    <source>
        <strain evidence="4 5">BP6252</strain>
    </source>
</reference>
<comment type="caution">
    <text evidence="4">The sequence shown here is derived from an EMBL/GenBank/DDBJ whole genome shotgun (WGS) entry which is preliminary data.</text>
</comment>
<dbReference type="SUPFAM" id="SSF52540">
    <property type="entry name" value="P-loop containing nucleoside triphosphate hydrolases"/>
    <property type="match status" value="1"/>
</dbReference>
<accession>A0A3D8Q9T3</accession>
<dbReference type="GO" id="GO:0043531">
    <property type="term" value="F:ADP binding"/>
    <property type="evidence" value="ECO:0007669"/>
    <property type="project" value="InterPro"/>
</dbReference>
<protein>
    <recommendedName>
        <fullName evidence="6">Heterokaryon incompatibility domain-containing protein</fullName>
    </recommendedName>
</protein>
<dbReference type="STRING" id="1849047.A0A3D8Q9T3"/>
<dbReference type="Proteomes" id="UP000256645">
    <property type="component" value="Unassembled WGS sequence"/>
</dbReference>
<feature type="region of interest" description="Disordered" evidence="1">
    <location>
        <begin position="1155"/>
        <end position="1175"/>
    </location>
</feature>
<keyword evidence="5" id="KW-1185">Reference proteome</keyword>
<dbReference type="PANTHER" id="PTHR33112">
    <property type="entry name" value="DOMAIN PROTEIN, PUTATIVE-RELATED"/>
    <property type="match status" value="1"/>
</dbReference>
<dbReference type="EMBL" id="PDLM01000017">
    <property type="protein sequence ID" value="RDW58586.1"/>
    <property type="molecule type" value="Genomic_DNA"/>
</dbReference>
<feature type="domain" description="Heterokaryon incompatibility" evidence="3">
    <location>
        <begin position="1411"/>
        <end position="1530"/>
    </location>
</feature>
<dbReference type="Pfam" id="PF00931">
    <property type="entry name" value="NB-ARC"/>
    <property type="match status" value="1"/>
</dbReference>
<dbReference type="PANTHER" id="PTHR33112:SF10">
    <property type="entry name" value="TOL"/>
    <property type="match status" value="1"/>
</dbReference>
<evidence type="ECO:0000259" key="2">
    <source>
        <dbReference type="Pfam" id="PF00931"/>
    </source>
</evidence>
<evidence type="ECO:0000313" key="5">
    <source>
        <dbReference type="Proteomes" id="UP000256645"/>
    </source>
</evidence>
<dbReference type="InterPro" id="IPR011990">
    <property type="entry name" value="TPR-like_helical_dom_sf"/>
</dbReference>
<feature type="compositionally biased region" description="Basic and acidic residues" evidence="1">
    <location>
        <begin position="1164"/>
        <end position="1175"/>
    </location>
</feature>
<evidence type="ECO:0000256" key="1">
    <source>
        <dbReference type="SAM" id="MobiDB-lite"/>
    </source>
</evidence>
<evidence type="ECO:0000259" key="3">
    <source>
        <dbReference type="Pfam" id="PF06985"/>
    </source>
</evidence>
<dbReference type="InterPro" id="IPR010730">
    <property type="entry name" value="HET"/>
</dbReference>
<evidence type="ECO:0000313" key="4">
    <source>
        <dbReference type="EMBL" id="RDW58586.1"/>
    </source>
</evidence>
<dbReference type="SUPFAM" id="SSF48452">
    <property type="entry name" value="TPR-like"/>
    <property type="match status" value="1"/>
</dbReference>
<organism evidence="4 5">
    <name type="scientific">Coleophoma cylindrospora</name>
    <dbReference type="NCBI Taxonomy" id="1849047"/>
    <lineage>
        <taxon>Eukaryota</taxon>
        <taxon>Fungi</taxon>
        <taxon>Dikarya</taxon>
        <taxon>Ascomycota</taxon>
        <taxon>Pezizomycotina</taxon>
        <taxon>Leotiomycetes</taxon>
        <taxon>Helotiales</taxon>
        <taxon>Dermateaceae</taxon>
        <taxon>Coleophoma</taxon>
    </lineage>
</organism>
<dbReference type="InterPro" id="IPR002182">
    <property type="entry name" value="NB-ARC"/>
</dbReference>
<dbReference type="OrthoDB" id="5986190at2759"/>
<dbReference type="Pfam" id="PF06985">
    <property type="entry name" value="HET"/>
    <property type="match status" value="1"/>
</dbReference>
<proteinExistence type="predicted"/>
<dbReference type="Gene3D" id="1.25.40.10">
    <property type="entry name" value="Tetratricopeptide repeat domain"/>
    <property type="match status" value="1"/>
</dbReference>
<sequence>MDPITAVQVNIAVDQLATTAFHTCDRIESHAKRDTEIPSSLKDIKNVLKLLQSCLVDIQFRLSHQPEDYSNNSLTALNDFLARLQESCMLLNGLLHFSAEQDSSTKPISTALHSAAEDEGINKFATAFMDDVVFLTLDQSAPTFKIASGDVPHTTEPPDGQMVDNVPQHLSPYLIPRAEIISQVESSFATSESLPQVIVLQGMGGQGKTQLALEYCRQAIQKLQYAGIFWIDASNLITTTKCFDTTCHAIYPNKYFPDAKARMLYVKDSLRRWKRPWLIVFDGYDTTGVLNLADFAPNSSNGRVIVTTRNQDLSRFVPLISVPELDEEQSLNLFYLSSQLIRSEESEKHVKAIVKCLGHMPMAIGQAGSYMGRQQTTMDISHFLPHYEIYSRSVLSRTPDTWKYLDLLESDEQKNNAKNIFITWNLSRQSLNPASIEGYYKVEIISLFAFFDINDISEEFFRTYHNVLLESRGCSPWMALFEDRNKSWSHEQFADTMLAFQELSLVSKVEKRDDGCIHISLSPLVRDWILLPLSESSWKSYFSVTSDILAYSLLHYRHGHDYAYQWGYRLTQIARNAYLAHVTIWHTNFKKWHPIHPVILKQTKSKMPMSAESIFADFFQDCSIFENASAVYEWLWEHCNIADSRSMRLKSRARNCYIDTLYLQDRTDGILRLAKESLRYWNKEKVNDDILLDSRYFLAMAYRTEASVESNHKAECLVRDLLVKLEESGRLGKVDNRYGLFLIELACTLAAQDQEPKQNEASDIVQRLVESSDQEGGWDFRHSCWTCYHWQIVIILHPEIHVSEKIAREYLQSTTQIYGENSPSYLHSLGLLANTLGKKHEYKEATEHYNRCIFLLDQAPRRSQTFTDCYEGLALMTFTQGIYTETIQSLTKLAVYRSRLPSPGIIEIGQTLATCCKCHEALGQYETMNDSANHCILLAETISATESLKGELLAAALYHSANAKFALWKKNGEVSLLQNALLHLKYLQKLNERDFSIEQATNCKRDEITIEDPDTFSDSWLRLLDSRTIRGDSQYIKFLRSKINDECYAFEVKVNQSKCLAYAGDIVGANKHLDEAVRAFAELKKCSPTTVKKFIEATLDTLHGISKHKSDLELFENGIRWAWEEAEKWLGDPMEIRDWITNLLRDRASLLAKEPYESDSSGNDDSKSSELLEPEKKDPNLCQKCQNILDCWYLRLGIDGQEGLFPMTNEPYHSILDLVKSSSRGCPICALFLASLNEKDVNQLKEIRAENISRLVFDTPSNDKQSCTLFIDFDARDKRYNELPMAETFVVAAERSDTSDELSAVAVTTDCNQTWVRAKTWLGRCTGDKQSQRVNETSSTSSASSLTSSVTSSSNIASIGESDEASCDTWHHYCCNSIMKKVLPTRLIDVGLRDSDLRLCLTEGLLPDIRYLTLSHCWGKFPINIVTTRDNIAAMLEHICYNDLTKTFQDAIVITRRLGFRYLWIDSLCILQKDETDWLKEASIMGEIYAASYLNIVASDASDGKTGCFFDRDLKKVRGYKARVCATAHTTGKRGWCFQETFLSPRSLYLSKDQLFWQCRSLMASETLPLGLDLSTSYTRATIQNWKHKYLTNHMSEWFQIVNDYSSRLLSFGKDKLIAISGVAKLYNQEYSMMYKENRSASEQFYMAGLWRQKLEQQIV</sequence>